<evidence type="ECO:0000313" key="1">
    <source>
        <dbReference type="EMBL" id="KAH7841520.1"/>
    </source>
</evidence>
<protein>
    <submittedName>
        <fullName evidence="1">Uncharacterized protein</fullName>
    </submittedName>
</protein>
<reference evidence="1 2" key="1">
    <citation type="journal article" date="2021" name="Hortic Res">
        <title>High-quality reference genome and annotation aids understanding of berry development for evergreen blueberry (Vaccinium darrowii).</title>
        <authorList>
            <person name="Yu J."/>
            <person name="Hulse-Kemp A.M."/>
            <person name="Babiker E."/>
            <person name="Staton M."/>
        </authorList>
    </citation>
    <scope>NUCLEOTIDE SEQUENCE [LARGE SCALE GENOMIC DNA]</scope>
    <source>
        <strain evidence="2">cv. NJ 8807/NJ 8810</strain>
        <tissue evidence="1">Young leaf</tissue>
    </source>
</reference>
<gene>
    <name evidence="1" type="ORF">Vadar_031021</name>
</gene>
<dbReference type="EMBL" id="CM037160">
    <property type="protein sequence ID" value="KAH7841520.1"/>
    <property type="molecule type" value="Genomic_DNA"/>
</dbReference>
<keyword evidence="2" id="KW-1185">Reference proteome</keyword>
<organism evidence="1 2">
    <name type="scientific">Vaccinium darrowii</name>
    <dbReference type="NCBI Taxonomy" id="229202"/>
    <lineage>
        <taxon>Eukaryota</taxon>
        <taxon>Viridiplantae</taxon>
        <taxon>Streptophyta</taxon>
        <taxon>Embryophyta</taxon>
        <taxon>Tracheophyta</taxon>
        <taxon>Spermatophyta</taxon>
        <taxon>Magnoliopsida</taxon>
        <taxon>eudicotyledons</taxon>
        <taxon>Gunneridae</taxon>
        <taxon>Pentapetalae</taxon>
        <taxon>asterids</taxon>
        <taxon>Ericales</taxon>
        <taxon>Ericaceae</taxon>
        <taxon>Vaccinioideae</taxon>
        <taxon>Vaccinieae</taxon>
        <taxon>Vaccinium</taxon>
    </lineage>
</organism>
<evidence type="ECO:0000313" key="2">
    <source>
        <dbReference type="Proteomes" id="UP000828048"/>
    </source>
</evidence>
<proteinExistence type="predicted"/>
<name>A0ACB7XLA6_9ERIC</name>
<comment type="caution">
    <text evidence="1">The sequence shown here is derived from an EMBL/GenBank/DDBJ whole genome shotgun (WGS) entry which is preliminary data.</text>
</comment>
<dbReference type="Proteomes" id="UP000828048">
    <property type="component" value="Chromosome 10"/>
</dbReference>
<accession>A0ACB7XLA6</accession>
<sequence>MVTRPHFICQNREFDPSSFKAFLGVTINVHIRENPTHLPNRPIPSFSVETKPITTSSHPNIPPPDITEVPDNPLQGQRTKKEKNTSPFATDFHSGDVAADIYTGVNPSTAYKISNPPNGTKNTGDVHGAQLKVAEAVRFISPLDLEMAARQRLPRHPEEFHGFRDGPRRALHRGPGPFPIHPAALEEELEIQHRDMQKILSENRHMMDENLILQRELAAAKDEIQSLGQVIPKLRTDREAQARELIDRRLKLEVELRSVEPLWKEVMQLRAEAQKLNGLRHDLSAQIQMLTNDINQAKAENKQADSLKADVDGLQKELMEARRAFEYEKKSKEEQLEQKQAMEKNLVSMAREIEKLRAEHLNGDRRSHGLGAGGYGMLNGSLEMRYAGGTYGNMYGGGAIGPYDKRGPARR</sequence>